<gene>
    <name evidence="1" type="ORF">GMARGA_LOCUS30757</name>
</gene>
<protein>
    <submittedName>
        <fullName evidence="1">17305_t:CDS:1</fullName>
    </submittedName>
</protein>
<dbReference type="Proteomes" id="UP000789901">
    <property type="component" value="Unassembled WGS sequence"/>
</dbReference>
<sequence>MPKQSNAKGIRKYRISKGFTIIGAEMKAITIFEEIYENSKKIIHAGRANVTFQDSDKKVYATFELKNVIYYKSDRSLKAEEGITKFKKTEGKMKNLTLEFDSSKCPVFKMSRAQSLSRTLEK</sequence>
<evidence type="ECO:0000313" key="2">
    <source>
        <dbReference type="Proteomes" id="UP000789901"/>
    </source>
</evidence>
<organism evidence="1 2">
    <name type="scientific">Gigaspora margarita</name>
    <dbReference type="NCBI Taxonomy" id="4874"/>
    <lineage>
        <taxon>Eukaryota</taxon>
        <taxon>Fungi</taxon>
        <taxon>Fungi incertae sedis</taxon>
        <taxon>Mucoromycota</taxon>
        <taxon>Glomeromycotina</taxon>
        <taxon>Glomeromycetes</taxon>
        <taxon>Diversisporales</taxon>
        <taxon>Gigasporaceae</taxon>
        <taxon>Gigaspora</taxon>
    </lineage>
</organism>
<reference evidence="1 2" key="1">
    <citation type="submission" date="2021-06" db="EMBL/GenBank/DDBJ databases">
        <authorList>
            <person name="Kallberg Y."/>
            <person name="Tangrot J."/>
            <person name="Rosling A."/>
        </authorList>
    </citation>
    <scope>NUCLEOTIDE SEQUENCE [LARGE SCALE GENOMIC DNA]</scope>
    <source>
        <strain evidence="1 2">120-4 pot B 10/14</strain>
    </source>
</reference>
<comment type="caution">
    <text evidence="1">The sequence shown here is derived from an EMBL/GenBank/DDBJ whole genome shotgun (WGS) entry which is preliminary data.</text>
</comment>
<dbReference type="EMBL" id="CAJVQB010044168">
    <property type="protein sequence ID" value="CAG8831702.1"/>
    <property type="molecule type" value="Genomic_DNA"/>
</dbReference>
<keyword evidence="2" id="KW-1185">Reference proteome</keyword>
<evidence type="ECO:0000313" key="1">
    <source>
        <dbReference type="EMBL" id="CAG8831702.1"/>
    </source>
</evidence>
<proteinExistence type="predicted"/>
<name>A0ABN7WGI4_GIGMA</name>
<accession>A0ABN7WGI4</accession>